<gene>
    <name evidence="2" type="ORF">EHS25_007472</name>
</gene>
<dbReference type="InterPro" id="IPR050055">
    <property type="entry name" value="EF-Tu_GTPase"/>
</dbReference>
<dbReference type="PANTHER" id="PTHR43721:SF3">
    <property type="entry name" value="GTP-BINDING PROTEIN 2"/>
    <property type="match status" value="1"/>
</dbReference>
<feature type="region of interest" description="Disordered" evidence="1">
    <location>
        <begin position="608"/>
        <end position="633"/>
    </location>
</feature>
<dbReference type="AlphaFoldDB" id="A0A427YPX5"/>
<protein>
    <recommendedName>
        <fullName evidence="4">GTP-binding protein 2</fullName>
    </recommendedName>
</protein>
<feature type="compositionally biased region" description="Low complexity" evidence="1">
    <location>
        <begin position="43"/>
        <end position="84"/>
    </location>
</feature>
<evidence type="ECO:0000256" key="1">
    <source>
        <dbReference type="SAM" id="MobiDB-lite"/>
    </source>
</evidence>
<feature type="region of interest" description="Disordered" evidence="1">
    <location>
        <begin position="1"/>
        <end position="84"/>
    </location>
</feature>
<dbReference type="EMBL" id="RSCD01000004">
    <property type="protein sequence ID" value="RSH93119.1"/>
    <property type="molecule type" value="Genomic_DNA"/>
</dbReference>
<feature type="region of interest" description="Disordered" evidence="1">
    <location>
        <begin position="321"/>
        <end position="425"/>
    </location>
</feature>
<feature type="compositionally biased region" description="Basic and acidic residues" evidence="1">
    <location>
        <begin position="415"/>
        <end position="425"/>
    </location>
</feature>
<name>A0A427YPX5_9TREE</name>
<feature type="compositionally biased region" description="Low complexity" evidence="1">
    <location>
        <begin position="455"/>
        <end position="468"/>
    </location>
</feature>
<evidence type="ECO:0000313" key="2">
    <source>
        <dbReference type="EMBL" id="RSH93119.1"/>
    </source>
</evidence>
<dbReference type="PANTHER" id="PTHR43721">
    <property type="entry name" value="ELONGATION FACTOR TU-RELATED"/>
    <property type="match status" value="1"/>
</dbReference>
<comment type="caution">
    <text evidence="2">The sequence shown here is derived from an EMBL/GenBank/DDBJ whole genome shotgun (WGS) entry which is preliminary data.</text>
</comment>
<reference evidence="2 3" key="1">
    <citation type="submission" date="2018-11" db="EMBL/GenBank/DDBJ databases">
        <title>Genome sequence of Saitozyma podzolica DSM 27192.</title>
        <authorList>
            <person name="Aliyu H."/>
            <person name="Gorte O."/>
            <person name="Ochsenreither K."/>
        </authorList>
    </citation>
    <scope>NUCLEOTIDE SEQUENCE [LARGE SCALE GENOMIC DNA]</scope>
    <source>
        <strain evidence="2 3">DSM 27192</strain>
    </source>
</reference>
<sequence>MAPVAVSTTALWGSFSTPSPKSMDKIDIARRPSPWHNIAHSLSEAPSPGAGLSPSPRRSSFPVPSPPVTASTTPPLSTSHTPLSSSQALRDWEALLSHPSSDAKRHQLVHTPSYPPSSDGSFAGTFGVPKLAAERDKDGHIEYKLKLIDPTPERFERLVTQMMWRLKQGRNEAIYEIGLADDGTVIGLTRPEMDASLRTLELMASEVGATVIVLKEIVLTGSASNLPRSSPSPALSASAVSVSSSVVSVSSGHSPTTGGWLVRRPDLDEHGFPRKGTRGVINADGERVTSRRDKAREKWLANGGEEAIKEKQVIFTATDLGVDQVDDESPNVGPVPVPSPRRRRESSKSSATDEDIPPFHLDLDLEETSPSPTTSETPDWQRAKRSGSSSRASPGQDDFAEQSKKARAKAAKSAAKREQRRLDLLRGDGTSPVWVEMSESLPPMSWSPPSPQHAPVLPRMSPLPSPSSTQIHPHTHHIPVLPHQPARPSSLRLASPAESPDDSFLYELLHVPLDNLSLSFADVQTITDPASALSTPNNVTPSSPSTDTEYAHPLGDFDDDAVEVLLPGEAGRMGRGSRYLPPPPGEEMICVEALVVRKVMEEQWCGEDDGWGLGGDDDGWGFGETENDEGFEC</sequence>
<keyword evidence="3" id="KW-1185">Reference proteome</keyword>
<dbReference type="Proteomes" id="UP000279259">
    <property type="component" value="Unassembled WGS sequence"/>
</dbReference>
<feature type="compositionally biased region" description="Basic and acidic residues" evidence="1">
    <location>
        <begin position="284"/>
        <end position="293"/>
    </location>
</feature>
<feature type="region of interest" description="Disordered" evidence="1">
    <location>
        <begin position="249"/>
        <end position="293"/>
    </location>
</feature>
<evidence type="ECO:0000313" key="3">
    <source>
        <dbReference type="Proteomes" id="UP000279259"/>
    </source>
</evidence>
<evidence type="ECO:0008006" key="4">
    <source>
        <dbReference type="Google" id="ProtNLM"/>
    </source>
</evidence>
<feature type="compositionally biased region" description="Polar residues" evidence="1">
    <location>
        <begin position="1"/>
        <end position="20"/>
    </location>
</feature>
<feature type="region of interest" description="Disordered" evidence="1">
    <location>
        <begin position="441"/>
        <end position="496"/>
    </location>
</feature>
<organism evidence="2 3">
    <name type="scientific">Saitozyma podzolica</name>
    <dbReference type="NCBI Taxonomy" id="1890683"/>
    <lineage>
        <taxon>Eukaryota</taxon>
        <taxon>Fungi</taxon>
        <taxon>Dikarya</taxon>
        <taxon>Basidiomycota</taxon>
        <taxon>Agaricomycotina</taxon>
        <taxon>Tremellomycetes</taxon>
        <taxon>Tremellales</taxon>
        <taxon>Trimorphomycetaceae</taxon>
        <taxon>Saitozyma</taxon>
    </lineage>
</organism>
<proteinExistence type="predicted"/>
<accession>A0A427YPX5</accession>
<feature type="compositionally biased region" description="Low complexity" evidence="1">
    <location>
        <begin position="368"/>
        <end position="378"/>
    </location>
</feature>
<dbReference type="GO" id="GO:0003746">
    <property type="term" value="F:translation elongation factor activity"/>
    <property type="evidence" value="ECO:0007669"/>
    <property type="project" value="TreeGrafter"/>
</dbReference>
<dbReference type="OrthoDB" id="248233at2759"/>
<feature type="compositionally biased region" description="Basic and acidic residues" evidence="1">
    <location>
        <begin position="263"/>
        <end position="272"/>
    </location>
</feature>